<dbReference type="AlphaFoldDB" id="A0A9K3CTH6"/>
<evidence type="ECO:0000313" key="3">
    <source>
        <dbReference type="Proteomes" id="UP000265618"/>
    </source>
</evidence>
<feature type="region of interest" description="Disordered" evidence="1">
    <location>
        <begin position="741"/>
        <end position="846"/>
    </location>
</feature>
<dbReference type="Gene3D" id="1.25.10.10">
    <property type="entry name" value="Leucine-rich Repeat Variant"/>
    <property type="match status" value="2"/>
</dbReference>
<proteinExistence type="predicted"/>
<feature type="compositionally biased region" description="Basic and acidic residues" evidence="1">
    <location>
        <begin position="462"/>
        <end position="484"/>
    </location>
</feature>
<evidence type="ECO:0000256" key="1">
    <source>
        <dbReference type="SAM" id="MobiDB-lite"/>
    </source>
</evidence>
<feature type="compositionally biased region" description="Basic and acidic residues" evidence="1">
    <location>
        <begin position="72"/>
        <end position="81"/>
    </location>
</feature>
<feature type="compositionally biased region" description="Low complexity" evidence="1">
    <location>
        <begin position="104"/>
        <end position="120"/>
    </location>
</feature>
<dbReference type="EMBL" id="BDIP01000901">
    <property type="protein sequence ID" value="GIQ83034.1"/>
    <property type="molecule type" value="Genomic_DNA"/>
</dbReference>
<reference evidence="2 3" key="1">
    <citation type="journal article" date="2018" name="PLoS ONE">
        <title>The draft genome of Kipferlia bialata reveals reductive genome evolution in fornicate parasites.</title>
        <authorList>
            <person name="Tanifuji G."/>
            <person name="Takabayashi S."/>
            <person name="Kume K."/>
            <person name="Takagi M."/>
            <person name="Nakayama T."/>
            <person name="Kamikawa R."/>
            <person name="Inagaki Y."/>
            <person name="Hashimoto T."/>
        </authorList>
    </citation>
    <scope>NUCLEOTIDE SEQUENCE [LARGE SCALE GENOMIC DNA]</scope>
    <source>
        <strain evidence="2">NY0173</strain>
    </source>
</reference>
<dbReference type="PANTHER" id="PTHR10957">
    <property type="entry name" value="RAP1 GTPASE-GDP DISSOCIATION STIMULATOR 1"/>
    <property type="match status" value="1"/>
</dbReference>
<evidence type="ECO:0000313" key="2">
    <source>
        <dbReference type="EMBL" id="GIQ83034.1"/>
    </source>
</evidence>
<feature type="compositionally biased region" description="Basic and acidic residues" evidence="1">
    <location>
        <begin position="813"/>
        <end position="833"/>
    </location>
</feature>
<feature type="compositionally biased region" description="Acidic residues" evidence="1">
    <location>
        <begin position="741"/>
        <end position="758"/>
    </location>
</feature>
<feature type="region of interest" description="Disordered" evidence="1">
    <location>
        <begin position="458"/>
        <end position="484"/>
    </location>
</feature>
<dbReference type="InterPro" id="IPR040144">
    <property type="entry name" value="RAP1GDS1"/>
</dbReference>
<feature type="compositionally biased region" description="Pro residues" evidence="1">
    <location>
        <begin position="148"/>
        <end position="162"/>
    </location>
</feature>
<keyword evidence="3" id="KW-1185">Reference proteome</keyword>
<comment type="caution">
    <text evidence="2">The sequence shown here is derived from an EMBL/GenBank/DDBJ whole genome shotgun (WGS) entry which is preliminary data.</text>
</comment>
<protein>
    <submittedName>
        <fullName evidence="2">Uncharacterized protein</fullName>
    </submittedName>
</protein>
<organism evidence="2 3">
    <name type="scientific">Kipferlia bialata</name>
    <dbReference type="NCBI Taxonomy" id="797122"/>
    <lineage>
        <taxon>Eukaryota</taxon>
        <taxon>Metamonada</taxon>
        <taxon>Carpediemonas-like organisms</taxon>
        <taxon>Kipferlia</taxon>
    </lineage>
</organism>
<dbReference type="GO" id="GO:0005085">
    <property type="term" value="F:guanyl-nucleotide exchange factor activity"/>
    <property type="evidence" value="ECO:0007669"/>
    <property type="project" value="InterPro"/>
</dbReference>
<feature type="compositionally biased region" description="Basic and acidic residues" evidence="1">
    <location>
        <begin position="124"/>
        <end position="138"/>
    </location>
</feature>
<feature type="region of interest" description="Disordered" evidence="1">
    <location>
        <begin position="72"/>
        <end position="162"/>
    </location>
</feature>
<accession>A0A9K3CTH6</accession>
<gene>
    <name evidence="2" type="ORF">KIPB_004280</name>
</gene>
<sequence length="846" mass="91652">MDGKQRVETESPFLTLTVQLSHLWHWTQTPGDLPDGPRLQDPYADVHRACALKLMAEVSVMRAKEAYGAYKEHVKGKEKRGTPTQAETGETEGSGEKGESGVDTAAEGAETGGEASTTQAEEGDTVREGEVEEKKADADGAATSSKPTPTPAPTPAPTMPPVPALLPGKVRTLLTRLRVAEGPGQVVKGLEAMREMAETVKNDVYMYETGCHMAALYCMSTYASSPEVVTAGARALWTIVFEENPHPMRQGIVDLGAVPLTLELMGKHFHSHLPVNWLVALLSVLATKDSNRDLMFRLQCHVQVMKAVQKHRTNVGVVTQACGFFRNVCQGGATRQVALVKLKVVPLLLRCLSEHRNDTVLVRWLLLALEMMGNAAANLPEMYGEGCHLHCLAVLKSMGGVKAAEREKKSDKLAHYIRVSALALMSRLCVDRDTTCLVKAGAVSVLTTLYKSVDRYQGGGETDTKTGKKSETEPLTEKEKERERERDLSLLGHILSAVSSISENKANVHALYKGDWHNLQVTAFRSYYTDASIVSSLCRLCSWMSRDATSVKRCIVQAGMPEAMVLAHTQWRSNTGIIADILWAISHMGATGRHCPVLMDAKWHEHAYESLKEHPTDIKVCRQSMCLLNVLAKNDADRTASVYSLGCVGTVIKAMRNHLDNTDVVWRGLLLLTTLTTPMLERASPSEMRECGEVCGEVLAKQKEAKVDHQTVKASAGLATTLVEKMSEGVKKVCGEAGIEVEGEAGENADAVEEEAQTVDETQTDAGNTGQSPEEGEPDTAGESMADRATATAEAAEKGEDPAETTAVTVEEGEGKGEDPEGEGEGEREKGVEEDPAPLSQDTEAQ</sequence>
<feature type="compositionally biased region" description="Polar residues" evidence="1">
    <location>
        <begin position="759"/>
        <end position="772"/>
    </location>
</feature>
<dbReference type="InterPro" id="IPR011989">
    <property type="entry name" value="ARM-like"/>
</dbReference>
<name>A0A9K3CTH6_9EUKA</name>
<dbReference type="InterPro" id="IPR016024">
    <property type="entry name" value="ARM-type_fold"/>
</dbReference>
<dbReference type="Proteomes" id="UP000265618">
    <property type="component" value="Unassembled WGS sequence"/>
</dbReference>
<dbReference type="SUPFAM" id="SSF48371">
    <property type="entry name" value="ARM repeat"/>
    <property type="match status" value="1"/>
</dbReference>